<dbReference type="NCBIfam" id="TIGR01289">
    <property type="entry name" value="LPOR"/>
    <property type="match status" value="1"/>
</dbReference>
<organism evidence="9 10">
    <name type="scientific">Tribonema minus</name>
    <dbReference type="NCBI Taxonomy" id="303371"/>
    <lineage>
        <taxon>Eukaryota</taxon>
        <taxon>Sar</taxon>
        <taxon>Stramenopiles</taxon>
        <taxon>Ochrophyta</taxon>
        <taxon>PX clade</taxon>
        <taxon>Xanthophyceae</taxon>
        <taxon>Tribonematales</taxon>
        <taxon>Tribonemataceae</taxon>
        <taxon>Tribonema</taxon>
    </lineage>
</organism>
<dbReference type="AlphaFoldDB" id="A0A835ZD63"/>
<evidence type="ECO:0000313" key="10">
    <source>
        <dbReference type="Proteomes" id="UP000664859"/>
    </source>
</evidence>
<dbReference type="Gene3D" id="3.40.50.720">
    <property type="entry name" value="NAD(P)-binding Rossmann-like Domain"/>
    <property type="match status" value="1"/>
</dbReference>
<keyword evidence="8" id="KW-0732">Signal</keyword>
<reference evidence="9" key="1">
    <citation type="submission" date="2021-02" db="EMBL/GenBank/DDBJ databases">
        <title>First Annotated Genome of the Yellow-green Alga Tribonema minus.</title>
        <authorList>
            <person name="Mahan K.M."/>
        </authorList>
    </citation>
    <scope>NUCLEOTIDE SEQUENCE</scope>
    <source>
        <strain evidence="9">UTEX B ZZ1240</strain>
    </source>
</reference>
<keyword evidence="6" id="KW-0560">Oxidoreductase</keyword>
<dbReference type="EMBL" id="JAFCMP010000009">
    <property type="protein sequence ID" value="KAG5192242.1"/>
    <property type="molecule type" value="Genomic_DNA"/>
</dbReference>
<comment type="caution">
    <text evidence="9">The sequence shown here is derived from an EMBL/GenBank/DDBJ whole genome shotgun (WGS) entry which is preliminary data.</text>
</comment>
<dbReference type="PANTHER" id="PTHR44419">
    <property type="entry name" value="PROTOCHLOROPHYLLIDE REDUCTASE C, CHLOROPLASTIC"/>
    <property type="match status" value="1"/>
</dbReference>
<keyword evidence="4" id="KW-0602">Photosynthesis</keyword>
<dbReference type="InterPro" id="IPR002347">
    <property type="entry name" value="SDR_fam"/>
</dbReference>
<dbReference type="UniPathway" id="UPA00668"/>
<evidence type="ECO:0000256" key="6">
    <source>
        <dbReference type="ARBA" id="ARBA00023002"/>
    </source>
</evidence>
<dbReference type="Pfam" id="PF00106">
    <property type="entry name" value="adh_short"/>
    <property type="match status" value="1"/>
</dbReference>
<dbReference type="PRINTS" id="PR00081">
    <property type="entry name" value="GDHRDH"/>
</dbReference>
<name>A0A835ZD63_9STRA</name>
<dbReference type="OrthoDB" id="191139at2759"/>
<dbReference type="Proteomes" id="UP000664859">
    <property type="component" value="Unassembled WGS sequence"/>
</dbReference>
<feature type="signal peptide" evidence="8">
    <location>
        <begin position="1"/>
        <end position="20"/>
    </location>
</feature>
<dbReference type="GO" id="GO:0015995">
    <property type="term" value="P:chlorophyll biosynthetic process"/>
    <property type="evidence" value="ECO:0007669"/>
    <property type="project" value="UniProtKB-UniPathway"/>
</dbReference>
<evidence type="ECO:0000256" key="5">
    <source>
        <dbReference type="ARBA" id="ARBA00022857"/>
    </source>
</evidence>
<proteinExistence type="inferred from homology"/>
<evidence type="ECO:0000256" key="2">
    <source>
        <dbReference type="ARBA" id="ARBA00005821"/>
    </source>
</evidence>
<keyword evidence="5" id="KW-0521">NADP</keyword>
<evidence type="ECO:0000256" key="3">
    <source>
        <dbReference type="ARBA" id="ARBA00012006"/>
    </source>
</evidence>
<evidence type="ECO:0000256" key="1">
    <source>
        <dbReference type="ARBA" id="ARBA00005173"/>
    </source>
</evidence>
<sequence>ARRFTSLLVAGALASAGAFSLVSNRSSFVLRQPVCSRTAGCASRTVPTASLNVGQHKVARGERTQLDAATGFTFPSLDSLLGTPKKMATKKLCVVTGASSGLGKATVKALADNDDYFVVCAVRDPEKMKRVAEELELRPTSYKIMELDLANLQSVRSFAKALKAFASNRSIDSLICNAAVYQPAKDVPNWTDDGFEMQLGVNHLGHFLLVSLLMDTIKKAKDPRVVIVGSITGNSNSIGGGLVLPRADLGQLQGLEKGGVKPVSMVDGKPFNGAKAYKDSKVLNMMTVNELHKRYHESTGITFSSMYPGCIAETALFREKRQWFRTIFPLFMKYVTGGYVGEKEAGERLAMCVTEDRTRKSGVYWSWNGDAKQVGVLKDGIVVGAGGSGGDIFENEQSEMVKDAKRAEKMFELSSQVTGAVWPKA</sequence>
<feature type="chain" id="PRO_5032920962" description="protochlorophyllide reductase" evidence="8">
    <location>
        <begin position="21"/>
        <end position="425"/>
    </location>
</feature>
<keyword evidence="10" id="KW-1185">Reference proteome</keyword>
<gene>
    <name evidence="9" type="ORF">JKP88DRAFT_5578</name>
</gene>
<evidence type="ECO:0000256" key="7">
    <source>
        <dbReference type="ARBA" id="ARBA00023171"/>
    </source>
</evidence>
<dbReference type="GO" id="GO:0015979">
    <property type="term" value="P:photosynthesis"/>
    <property type="evidence" value="ECO:0007669"/>
    <property type="project" value="UniProtKB-KW"/>
</dbReference>
<dbReference type="InterPro" id="IPR036291">
    <property type="entry name" value="NAD(P)-bd_dom_sf"/>
</dbReference>
<comment type="pathway">
    <text evidence="1">Porphyrin-containing compound metabolism; chlorophyll biosynthesis.</text>
</comment>
<dbReference type="EC" id="1.3.1.33" evidence="3"/>
<evidence type="ECO:0000313" key="9">
    <source>
        <dbReference type="EMBL" id="KAG5192242.1"/>
    </source>
</evidence>
<evidence type="ECO:0000256" key="8">
    <source>
        <dbReference type="SAM" id="SignalP"/>
    </source>
</evidence>
<dbReference type="InterPro" id="IPR005979">
    <property type="entry name" value="Prochl_reduct"/>
</dbReference>
<dbReference type="SUPFAM" id="SSF51735">
    <property type="entry name" value="NAD(P)-binding Rossmann-fold domains"/>
    <property type="match status" value="1"/>
</dbReference>
<feature type="non-terminal residue" evidence="9">
    <location>
        <position position="1"/>
    </location>
</feature>
<dbReference type="GO" id="GO:0016630">
    <property type="term" value="F:protochlorophyllide reductase activity"/>
    <property type="evidence" value="ECO:0007669"/>
    <property type="project" value="UniProtKB-EC"/>
</dbReference>
<evidence type="ECO:0000256" key="4">
    <source>
        <dbReference type="ARBA" id="ARBA00022531"/>
    </source>
</evidence>
<comment type="similarity">
    <text evidence="2">Belongs to the short-chain dehydrogenases/reductases (SDR) family. POR subfamily.</text>
</comment>
<dbReference type="PANTHER" id="PTHR44419:SF19">
    <property type="entry name" value="PROTOCHLOROPHYLLIDE REDUCTASE A, CHLOROPLASTIC"/>
    <property type="match status" value="1"/>
</dbReference>
<protein>
    <recommendedName>
        <fullName evidence="3">protochlorophyllide reductase</fullName>
        <ecNumber evidence="3">1.3.1.33</ecNumber>
    </recommendedName>
</protein>
<keyword evidence="7" id="KW-0149">Chlorophyll biosynthesis</keyword>
<accession>A0A835ZD63</accession>